<dbReference type="CDD" id="cd05466">
    <property type="entry name" value="PBP2_LTTR_substrate"/>
    <property type="match status" value="1"/>
</dbReference>
<comment type="caution">
    <text evidence="6">The sequence shown here is derived from an EMBL/GenBank/DDBJ whole genome shotgun (WGS) entry which is preliminary data.</text>
</comment>
<dbReference type="Gene3D" id="1.10.10.10">
    <property type="entry name" value="Winged helix-like DNA-binding domain superfamily/Winged helix DNA-binding domain"/>
    <property type="match status" value="1"/>
</dbReference>
<reference evidence="6" key="1">
    <citation type="journal article" date="2021" name="PeerJ">
        <title>Extensive microbial diversity within the chicken gut microbiome revealed by metagenomics and culture.</title>
        <authorList>
            <person name="Gilroy R."/>
            <person name="Ravi A."/>
            <person name="Getino M."/>
            <person name="Pursley I."/>
            <person name="Horton D.L."/>
            <person name="Alikhan N.F."/>
            <person name="Baker D."/>
            <person name="Gharbi K."/>
            <person name="Hall N."/>
            <person name="Watson M."/>
            <person name="Adriaenssens E.M."/>
            <person name="Foster-Nyarko E."/>
            <person name="Jarju S."/>
            <person name="Secka A."/>
            <person name="Antonio M."/>
            <person name="Oren A."/>
            <person name="Chaudhuri R.R."/>
            <person name="La Ragione R."/>
            <person name="Hildebrand F."/>
            <person name="Pallen M.J."/>
        </authorList>
    </citation>
    <scope>NUCLEOTIDE SEQUENCE</scope>
    <source>
        <strain evidence="6">ChiBcec1-1630</strain>
    </source>
</reference>
<dbReference type="InterPro" id="IPR036388">
    <property type="entry name" value="WH-like_DNA-bd_sf"/>
</dbReference>
<dbReference type="FunFam" id="1.10.10.10:FF:000001">
    <property type="entry name" value="LysR family transcriptional regulator"/>
    <property type="match status" value="1"/>
</dbReference>
<organism evidence="6 7">
    <name type="scientific">Candidatus Eisenbergiella intestinigallinarum</name>
    <dbReference type="NCBI Taxonomy" id="2838549"/>
    <lineage>
        <taxon>Bacteria</taxon>
        <taxon>Bacillati</taxon>
        <taxon>Bacillota</taxon>
        <taxon>Clostridia</taxon>
        <taxon>Lachnospirales</taxon>
        <taxon>Lachnospiraceae</taxon>
        <taxon>Eisenbergiella</taxon>
    </lineage>
</organism>
<dbReference type="InterPro" id="IPR000847">
    <property type="entry name" value="LysR_HTH_N"/>
</dbReference>
<keyword evidence="2" id="KW-0805">Transcription regulation</keyword>
<dbReference type="SUPFAM" id="SSF53850">
    <property type="entry name" value="Periplasmic binding protein-like II"/>
    <property type="match status" value="1"/>
</dbReference>
<dbReference type="GO" id="GO:0005829">
    <property type="term" value="C:cytosol"/>
    <property type="evidence" value="ECO:0007669"/>
    <property type="project" value="TreeGrafter"/>
</dbReference>
<dbReference type="InterPro" id="IPR036390">
    <property type="entry name" value="WH_DNA-bd_sf"/>
</dbReference>
<feature type="domain" description="HTH lysR-type" evidence="5">
    <location>
        <begin position="1"/>
        <end position="58"/>
    </location>
</feature>
<name>A0A9D2QKL4_9FIRM</name>
<evidence type="ECO:0000313" key="6">
    <source>
        <dbReference type="EMBL" id="HJC87787.1"/>
    </source>
</evidence>
<dbReference type="PRINTS" id="PR00039">
    <property type="entry name" value="HTHLYSR"/>
</dbReference>
<dbReference type="InterPro" id="IPR005119">
    <property type="entry name" value="LysR_subst-bd"/>
</dbReference>
<proteinExistence type="inferred from homology"/>
<evidence type="ECO:0000313" key="7">
    <source>
        <dbReference type="Proteomes" id="UP000823922"/>
    </source>
</evidence>
<dbReference type="Pfam" id="PF00126">
    <property type="entry name" value="HTH_1"/>
    <property type="match status" value="1"/>
</dbReference>
<dbReference type="PROSITE" id="PS50931">
    <property type="entry name" value="HTH_LYSR"/>
    <property type="match status" value="1"/>
</dbReference>
<keyword evidence="4" id="KW-0804">Transcription</keyword>
<sequence>MELKQLYEFVTVVKEGTISGAARKLNLSQPPLSAQMKQLEKEFGCLLFERGPRKIVLTEAGRLLYERAVTMLELADVTRKELIDCRDGVTGTLRLGVVSSVGSSLLPEWMKGFHEQNPAIRFELFEANTYQLLEQLHTNLLELAIVRTPFEAENLASFPIRRETLLAVGDARYFAETDCLADGIRLAQLARLPLILYRRWEKPLSEAAAQDGLTLTCFCLNNDARTTARLADCGLGVGVIPASSRSFLQNPRTEVHSIRDERLSSCILAAHGKTARLSTVARLFLSYLQTQAEADCSYSSSFSP</sequence>
<gene>
    <name evidence="6" type="ORF">H9926_07225</name>
</gene>
<dbReference type="SUPFAM" id="SSF46785">
    <property type="entry name" value="Winged helix' DNA-binding domain"/>
    <property type="match status" value="1"/>
</dbReference>
<dbReference type="PANTHER" id="PTHR30419">
    <property type="entry name" value="HTH-TYPE TRANSCRIPTIONAL REGULATOR YBHD"/>
    <property type="match status" value="1"/>
</dbReference>
<reference evidence="6" key="2">
    <citation type="submission" date="2021-04" db="EMBL/GenBank/DDBJ databases">
        <authorList>
            <person name="Gilroy R."/>
        </authorList>
    </citation>
    <scope>NUCLEOTIDE SEQUENCE</scope>
    <source>
        <strain evidence="6">ChiBcec1-1630</strain>
    </source>
</reference>
<dbReference type="Gene3D" id="3.40.190.10">
    <property type="entry name" value="Periplasmic binding protein-like II"/>
    <property type="match status" value="2"/>
</dbReference>
<dbReference type="AlphaFoldDB" id="A0A9D2QKL4"/>
<evidence type="ECO:0000259" key="5">
    <source>
        <dbReference type="PROSITE" id="PS50931"/>
    </source>
</evidence>
<dbReference type="EMBL" id="DWVS01000183">
    <property type="protein sequence ID" value="HJC87787.1"/>
    <property type="molecule type" value="Genomic_DNA"/>
</dbReference>
<evidence type="ECO:0000256" key="4">
    <source>
        <dbReference type="ARBA" id="ARBA00023163"/>
    </source>
</evidence>
<evidence type="ECO:0000256" key="2">
    <source>
        <dbReference type="ARBA" id="ARBA00023015"/>
    </source>
</evidence>
<accession>A0A9D2QKL4</accession>
<dbReference type="Pfam" id="PF03466">
    <property type="entry name" value="LysR_substrate"/>
    <property type="match status" value="1"/>
</dbReference>
<protein>
    <submittedName>
        <fullName evidence="6">LysR family transcriptional regulator</fullName>
    </submittedName>
</protein>
<keyword evidence="3" id="KW-0238">DNA-binding</keyword>
<dbReference type="InterPro" id="IPR050950">
    <property type="entry name" value="HTH-type_LysR_regulators"/>
</dbReference>
<comment type="similarity">
    <text evidence="1">Belongs to the LysR transcriptional regulatory family.</text>
</comment>
<dbReference type="GO" id="GO:0003700">
    <property type="term" value="F:DNA-binding transcription factor activity"/>
    <property type="evidence" value="ECO:0007669"/>
    <property type="project" value="InterPro"/>
</dbReference>
<dbReference type="Proteomes" id="UP000823922">
    <property type="component" value="Unassembled WGS sequence"/>
</dbReference>
<evidence type="ECO:0000256" key="3">
    <source>
        <dbReference type="ARBA" id="ARBA00023125"/>
    </source>
</evidence>
<dbReference type="GO" id="GO:0003677">
    <property type="term" value="F:DNA binding"/>
    <property type="evidence" value="ECO:0007669"/>
    <property type="project" value="UniProtKB-KW"/>
</dbReference>
<evidence type="ECO:0000256" key="1">
    <source>
        <dbReference type="ARBA" id="ARBA00009437"/>
    </source>
</evidence>